<feature type="region of interest" description="Disordered" evidence="1">
    <location>
        <begin position="1"/>
        <end position="22"/>
    </location>
</feature>
<organism evidence="3 4">
    <name type="scientific">Musa troglodytarum</name>
    <name type="common">fe'i banana</name>
    <dbReference type="NCBI Taxonomy" id="320322"/>
    <lineage>
        <taxon>Eukaryota</taxon>
        <taxon>Viridiplantae</taxon>
        <taxon>Streptophyta</taxon>
        <taxon>Embryophyta</taxon>
        <taxon>Tracheophyta</taxon>
        <taxon>Spermatophyta</taxon>
        <taxon>Magnoliopsida</taxon>
        <taxon>Liliopsida</taxon>
        <taxon>Zingiberales</taxon>
        <taxon>Musaceae</taxon>
        <taxon>Musa</taxon>
    </lineage>
</organism>
<keyword evidence="4" id="KW-1185">Reference proteome</keyword>
<gene>
    <name evidence="3" type="ORF">MUK42_21813</name>
</gene>
<dbReference type="OrthoDB" id="5212574at2759"/>
<accession>A0A9E7END8</accession>
<keyword evidence="2" id="KW-0812">Transmembrane</keyword>
<dbReference type="AlphaFoldDB" id="A0A9E7END8"/>
<protein>
    <submittedName>
        <fullName evidence="3">Mur ligase middle domain</fullName>
    </submittedName>
</protein>
<evidence type="ECO:0000313" key="3">
    <source>
        <dbReference type="EMBL" id="URD80709.1"/>
    </source>
</evidence>
<evidence type="ECO:0000256" key="1">
    <source>
        <dbReference type="SAM" id="MobiDB-lite"/>
    </source>
</evidence>
<proteinExistence type="predicted"/>
<keyword evidence="3" id="KW-0436">Ligase</keyword>
<dbReference type="GO" id="GO:0016874">
    <property type="term" value="F:ligase activity"/>
    <property type="evidence" value="ECO:0007669"/>
    <property type="project" value="UniProtKB-KW"/>
</dbReference>
<name>A0A9E7END8_9LILI</name>
<keyword evidence="2" id="KW-0472">Membrane</keyword>
<keyword evidence="2" id="KW-1133">Transmembrane helix</keyword>
<feature type="compositionally biased region" description="Basic and acidic residues" evidence="1">
    <location>
        <begin position="11"/>
        <end position="22"/>
    </location>
</feature>
<dbReference type="Proteomes" id="UP001055439">
    <property type="component" value="Chromosome 10"/>
</dbReference>
<dbReference type="EMBL" id="CP097503">
    <property type="protein sequence ID" value="URD80709.1"/>
    <property type="molecule type" value="Genomic_DNA"/>
</dbReference>
<sequence>MEDSGAKVGRGRREERRYYRNAHAEGIKTRPCNVDKLQTSPCSSLAAPNPAYSRLSSEEFDPIISPPSITHIRSRRGVLPHPFSRFAARRGWPRSCGRGSGAWIEFLDCMERSKTHERVGVPRGPGTDSDDGFDLGWMKRSMDRLGDPHERCKFGLGQQNHSSSFVSSISSSTVLFSSLSSSPSSSLSSSSLSASSASTSTSSPSSITFASFPFLICLLLILYVRPLY</sequence>
<evidence type="ECO:0000313" key="4">
    <source>
        <dbReference type="Proteomes" id="UP001055439"/>
    </source>
</evidence>
<evidence type="ECO:0000256" key="2">
    <source>
        <dbReference type="SAM" id="Phobius"/>
    </source>
</evidence>
<feature type="transmembrane region" description="Helical" evidence="2">
    <location>
        <begin position="206"/>
        <end position="224"/>
    </location>
</feature>
<reference evidence="3" key="1">
    <citation type="submission" date="2022-05" db="EMBL/GenBank/DDBJ databases">
        <title>The Musa troglodytarum L. genome provides insights into the mechanism of non-climacteric behaviour and enrichment of carotenoids.</title>
        <authorList>
            <person name="Wang J."/>
        </authorList>
    </citation>
    <scope>NUCLEOTIDE SEQUENCE</scope>
    <source>
        <tissue evidence="3">Leaf</tissue>
    </source>
</reference>